<dbReference type="KEGG" id="fcy:FRACYDRAFT_235951"/>
<comment type="subcellular location">
    <subcellularLocation>
        <location evidence="1">Membrane</location>
        <topology evidence="1">Multi-pass membrane protein</topology>
    </subcellularLocation>
</comment>
<evidence type="ECO:0000256" key="6">
    <source>
        <dbReference type="ARBA" id="ARBA00023136"/>
    </source>
</evidence>
<name>A0A1E7FNZ6_9STRA</name>
<dbReference type="AlphaFoldDB" id="A0A1E7FNZ6"/>
<evidence type="ECO:0000256" key="3">
    <source>
        <dbReference type="ARBA" id="ARBA00022448"/>
    </source>
</evidence>
<sequence>MVIWGLLGGYAIASVSSYEGARFVTAERMKNSDVFTFLWVETFPISIHVPTIIPMLFAFVVTAMETFGDITATEHASRLRPSGPDHAKRIQGGLIGDCIATYFAALGTTSPNTTLSQNNGILVDLEELAVEELWDAVEDLLVNDKTEDSPGKDLDEDDDEEGAPATKELEAIDED</sequence>
<dbReference type="PANTHER" id="PTHR42810">
    <property type="entry name" value="PURINE PERMEASE C1399.01C-RELATED"/>
    <property type="match status" value="1"/>
</dbReference>
<dbReference type="GO" id="GO:0005886">
    <property type="term" value="C:plasma membrane"/>
    <property type="evidence" value="ECO:0007669"/>
    <property type="project" value="TreeGrafter"/>
</dbReference>
<dbReference type="OrthoDB" id="1641903at2759"/>
<dbReference type="Proteomes" id="UP000095751">
    <property type="component" value="Unassembled WGS sequence"/>
</dbReference>
<evidence type="ECO:0000256" key="2">
    <source>
        <dbReference type="ARBA" id="ARBA00008821"/>
    </source>
</evidence>
<gene>
    <name evidence="8" type="ORF">FRACYDRAFT_235951</name>
</gene>
<keyword evidence="9" id="KW-1185">Reference proteome</keyword>
<dbReference type="GO" id="GO:0042907">
    <property type="term" value="F:xanthine transmembrane transporter activity"/>
    <property type="evidence" value="ECO:0007669"/>
    <property type="project" value="TreeGrafter"/>
</dbReference>
<accession>A0A1E7FNZ6</accession>
<comment type="similarity">
    <text evidence="2">Belongs to the nucleobase:cation symporter-2 (NCS2) (TC 2.A.40) family.</text>
</comment>
<dbReference type="InterPro" id="IPR006043">
    <property type="entry name" value="NCS2"/>
</dbReference>
<evidence type="ECO:0000313" key="9">
    <source>
        <dbReference type="Proteomes" id="UP000095751"/>
    </source>
</evidence>
<reference evidence="8 9" key="1">
    <citation type="submission" date="2016-09" db="EMBL/GenBank/DDBJ databases">
        <title>Extensive genetic diversity and differential bi-allelic expression allows diatom success in the polar Southern Ocean.</title>
        <authorList>
            <consortium name="DOE Joint Genome Institute"/>
            <person name="Mock T."/>
            <person name="Otillar R.P."/>
            <person name="Strauss J."/>
            <person name="Dupont C."/>
            <person name="Frickenhaus S."/>
            <person name="Maumus F."/>
            <person name="Mcmullan M."/>
            <person name="Sanges R."/>
            <person name="Schmutz J."/>
            <person name="Toseland A."/>
            <person name="Valas R."/>
            <person name="Veluchamy A."/>
            <person name="Ward B.J."/>
            <person name="Allen A."/>
            <person name="Barry K."/>
            <person name="Falciatore A."/>
            <person name="Ferrante M."/>
            <person name="Fortunato A.E."/>
            <person name="Gloeckner G."/>
            <person name="Gruber A."/>
            <person name="Hipkin R."/>
            <person name="Janech M."/>
            <person name="Kroth P."/>
            <person name="Leese F."/>
            <person name="Lindquist E."/>
            <person name="Lyon B.R."/>
            <person name="Martin J."/>
            <person name="Mayer C."/>
            <person name="Parker M."/>
            <person name="Quesneville H."/>
            <person name="Raymond J."/>
            <person name="Uhlig C."/>
            <person name="Valentin K.U."/>
            <person name="Worden A.Z."/>
            <person name="Armbrust E.V."/>
            <person name="Bowler C."/>
            <person name="Green B."/>
            <person name="Moulton V."/>
            <person name="Van Oosterhout C."/>
            <person name="Grigoriev I."/>
        </authorList>
    </citation>
    <scope>NUCLEOTIDE SEQUENCE [LARGE SCALE GENOMIC DNA]</scope>
    <source>
        <strain evidence="8 9">CCMP1102</strain>
    </source>
</reference>
<evidence type="ECO:0000256" key="1">
    <source>
        <dbReference type="ARBA" id="ARBA00004141"/>
    </source>
</evidence>
<evidence type="ECO:0000256" key="5">
    <source>
        <dbReference type="ARBA" id="ARBA00022989"/>
    </source>
</evidence>
<evidence type="ECO:0000313" key="8">
    <source>
        <dbReference type="EMBL" id="OEU19888.1"/>
    </source>
</evidence>
<keyword evidence="5" id="KW-1133">Transmembrane helix</keyword>
<organism evidence="8 9">
    <name type="scientific">Fragilariopsis cylindrus CCMP1102</name>
    <dbReference type="NCBI Taxonomy" id="635003"/>
    <lineage>
        <taxon>Eukaryota</taxon>
        <taxon>Sar</taxon>
        <taxon>Stramenopiles</taxon>
        <taxon>Ochrophyta</taxon>
        <taxon>Bacillariophyta</taxon>
        <taxon>Bacillariophyceae</taxon>
        <taxon>Bacillariophycidae</taxon>
        <taxon>Bacillariales</taxon>
        <taxon>Bacillariaceae</taxon>
        <taxon>Fragilariopsis</taxon>
    </lineage>
</organism>
<feature type="region of interest" description="Disordered" evidence="7">
    <location>
        <begin position="141"/>
        <end position="175"/>
    </location>
</feature>
<evidence type="ECO:0000256" key="7">
    <source>
        <dbReference type="SAM" id="MobiDB-lite"/>
    </source>
</evidence>
<keyword evidence="4" id="KW-0812">Transmembrane</keyword>
<proteinExistence type="inferred from homology"/>
<keyword evidence="6" id="KW-0472">Membrane</keyword>
<evidence type="ECO:0000256" key="4">
    <source>
        <dbReference type="ARBA" id="ARBA00022692"/>
    </source>
</evidence>
<dbReference type="EMBL" id="KV784355">
    <property type="protein sequence ID" value="OEU19888.1"/>
    <property type="molecule type" value="Genomic_DNA"/>
</dbReference>
<dbReference type="Pfam" id="PF00860">
    <property type="entry name" value="Xan_ur_permease"/>
    <property type="match status" value="1"/>
</dbReference>
<keyword evidence="3" id="KW-0813">Transport</keyword>
<feature type="compositionally biased region" description="Basic and acidic residues" evidence="7">
    <location>
        <begin position="142"/>
        <end position="153"/>
    </location>
</feature>
<dbReference type="InParanoid" id="A0A1E7FNZ6"/>
<dbReference type="PANTHER" id="PTHR42810:SF2">
    <property type="entry name" value="PURINE PERMEASE C1399.01C-RELATED"/>
    <property type="match status" value="1"/>
</dbReference>
<protein>
    <submittedName>
        <fullName evidence="8">Uncharacterized protein</fullName>
    </submittedName>
</protein>